<keyword evidence="8" id="KW-1185">Reference proteome</keyword>
<dbReference type="InterPro" id="IPR002293">
    <property type="entry name" value="AA/rel_permease1"/>
</dbReference>
<feature type="region of interest" description="Disordered" evidence="6">
    <location>
        <begin position="1"/>
        <end position="24"/>
    </location>
</feature>
<evidence type="ECO:0000313" key="7">
    <source>
        <dbReference type="EMBL" id="WEW54733.1"/>
    </source>
</evidence>
<keyword evidence="4" id="KW-1133">Transmembrane helix</keyword>
<keyword evidence="5" id="KW-0472">Membrane</keyword>
<comment type="subcellular location">
    <subcellularLocation>
        <location evidence="1">Membrane</location>
        <topology evidence="1">Multi-pass membrane protein</topology>
    </subcellularLocation>
</comment>
<sequence length="126" mass="13722">MDAHELQSLDKQDVHTHTQRADSLAKNGKVSSGGYIGRVAEDQTGIKAVFTNGGPQALAWGIFVVVAGALAQSASLAEMAAMQPIAGAQYHWTHHLAPPRQKRFITWMQGNGFKMISRLLQSLQLR</sequence>
<accession>A0AAF0IFP6</accession>
<organism evidence="7 8">
    <name type="scientific">Emydomyces testavorans</name>
    <dbReference type="NCBI Taxonomy" id="2070801"/>
    <lineage>
        <taxon>Eukaryota</taxon>
        <taxon>Fungi</taxon>
        <taxon>Dikarya</taxon>
        <taxon>Ascomycota</taxon>
        <taxon>Pezizomycotina</taxon>
        <taxon>Eurotiomycetes</taxon>
        <taxon>Eurotiomycetidae</taxon>
        <taxon>Onygenales</taxon>
        <taxon>Nannizziopsiaceae</taxon>
        <taxon>Emydomyces</taxon>
    </lineage>
</organism>
<dbReference type="GO" id="GO:0022857">
    <property type="term" value="F:transmembrane transporter activity"/>
    <property type="evidence" value="ECO:0007669"/>
    <property type="project" value="InterPro"/>
</dbReference>
<protein>
    <submittedName>
        <fullName evidence="7">Uncharacterized protein</fullName>
    </submittedName>
</protein>
<dbReference type="AlphaFoldDB" id="A0AAF0IFP6"/>
<gene>
    <name evidence="7" type="ORF">PRK78_000158</name>
</gene>
<evidence type="ECO:0000256" key="2">
    <source>
        <dbReference type="ARBA" id="ARBA00022448"/>
    </source>
</evidence>
<dbReference type="Pfam" id="PF13520">
    <property type="entry name" value="AA_permease_2"/>
    <property type="match status" value="1"/>
</dbReference>
<evidence type="ECO:0000313" key="8">
    <source>
        <dbReference type="Proteomes" id="UP001219355"/>
    </source>
</evidence>
<keyword evidence="2" id="KW-0813">Transport</keyword>
<dbReference type="PANTHER" id="PTHR45649">
    <property type="entry name" value="AMINO-ACID PERMEASE BAT1"/>
    <property type="match status" value="1"/>
</dbReference>
<keyword evidence="3" id="KW-0812">Transmembrane</keyword>
<dbReference type="PANTHER" id="PTHR45649:SF5">
    <property type="entry name" value="GABA TRANSPORTER (EUROFUNG)-RELATED"/>
    <property type="match status" value="1"/>
</dbReference>
<dbReference type="Proteomes" id="UP001219355">
    <property type="component" value="Chromosome 1"/>
</dbReference>
<dbReference type="Gene3D" id="1.20.1740.10">
    <property type="entry name" value="Amino acid/polyamine transporter I"/>
    <property type="match status" value="1"/>
</dbReference>
<evidence type="ECO:0000256" key="6">
    <source>
        <dbReference type="SAM" id="MobiDB-lite"/>
    </source>
</evidence>
<dbReference type="EMBL" id="CP120627">
    <property type="protein sequence ID" value="WEW54733.1"/>
    <property type="molecule type" value="Genomic_DNA"/>
</dbReference>
<evidence type="ECO:0000256" key="4">
    <source>
        <dbReference type="ARBA" id="ARBA00022989"/>
    </source>
</evidence>
<name>A0AAF0IFP6_9EURO</name>
<evidence type="ECO:0000256" key="1">
    <source>
        <dbReference type="ARBA" id="ARBA00004141"/>
    </source>
</evidence>
<dbReference type="GO" id="GO:0016020">
    <property type="term" value="C:membrane"/>
    <property type="evidence" value="ECO:0007669"/>
    <property type="project" value="UniProtKB-SubCell"/>
</dbReference>
<reference evidence="7" key="1">
    <citation type="submission" date="2023-03" db="EMBL/GenBank/DDBJ databases">
        <title>Emydomyces testavorans Genome Sequence.</title>
        <authorList>
            <person name="Hoyer L."/>
        </authorList>
    </citation>
    <scope>NUCLEOTIDE SEQUENCE</scope>
    <source>
        <strain evidence="7">16-2883</strain>
    </source>
</reference>
<proteinExistence type="predicted"/>
<feature type="compositionally biased region" description="Basic and acidic residues" evidence="6">
    <location>
        <begin position="1"/>
        <end position="20"/>
    </location>
</feature>
<evidence type="ECO:0000256" key="5">
    <source>
        <dbReference type="ARBA" id="ARBA00023136"/>
    </source>
</evidence>
<evidence type="ECO:0000256" key="3">
    <source>
        <dbReference type="ARBA" id="ARBA00022692"/>
    </source>
</evidence>